<dbReference type="Gene3D" id="3.30.565.10">
    <property type="entry name" value="Histidine kinase-like ATPase, C-terminal domain"/>
    <property type="match status" value="1"/>
</dbReference>
<dbReference type="PROSITE" id="PS50113">
    <property type="entry name" value="PAC"/>
    <property type="match status" value="1"/>
</dbReference>
<dbReference type="InterPro" id="IPR013656">
    <property type="entry name" value="PAS_4"/>
</dbReference>
<keyword evidence="8" id="KW-0677">Repeat</keyword>
<dbReference type="EMBL" id="JADQDN010000002">
    <property type="protein sequence ID" value="MBF9195248.1"/>
    <property type="molecule type" value="Genomic_DNA"/>
</dbReference>
<evidence type="ECO:0000256" key="7">
    <source>
        <dbReference type="ARBA" id="ARBA00022679"/>
    </source>
</evidence>
<comment type="catalytic activity">
    <reaction evidence="1">
        <text>ATP + protein L-histidine = ADP + protein N-phospho-L-histidine.</text>
        <dbReference type="EC" id="2.7.13.3"/>
    </reaction>
</comment>
<dbReference type="InterPro" id="IPR011102">
    <property type="entry name" value="Sig_transdc_His_kinase_HWE"/>
</dbReference>
<evidence type="ECO:0000256" key="4">
    <source>
        <dbReference type="ARBA" id="ARBA00022553"/>
    </source>
</evidence>
<keyword evidence="5" id="KW-0285">Flavoprotein</keyword>
<keyword evidence="11" id="KW-0067">ATP-binding</keyword>
<dbReference type="InterPro" id="IPR000014">
    <property type="entry name" value="PAS"/>
</dbReference>
<evidence type="ECO:0000313" key="15">
    <source>
        <dbReference type="EMBL" id="MBF9195248.1"/>
    </source>
</evidence>
<evidence type="ECO:0000256" key="5">
    <source>
        <dbReference type="ARBA" id="ARBA00022630"/>
    </source>
</evidence>
<comment type="caution">
    <text evidence="15">The sequence shown here is derived from an EMBL/GenBank/DDBJ whole genome shotgun (WGS) entry which is preliminary data.</text>
</comment>
<organism evidence="15 16">
    <name type="scientific">Microvirga terrestris</name>
    <dbReference type="NCBI Taxonomy" id="2791024"/>
    <lineage>
        <taxon>Bacteria</taxon>
        <taxon>Pseudomonadati</taxon>
        <taxon>Pseudomonadota</taxon>
        <taxon>Alphaproteobacteria</taxon>
        <taxon>Hyphomicrobiales</taxon>
        <taxon>Methylobacteriaceae</taxon>
        <taxon>Microvirga</taxon>
    </lineage>
</organism>
<dbReference type="Pfam" id="PF08448">
    <property type="entry name" value="PAS_4"/>
    <property type="match status" value="1"/>
</dbReference>
<evidence type="ECO:0000256" key="8">
    <source>
        <dbReference type="ARBA" id="ARBA00022737"/>
    </source>
</evidence>
<dbReference type="PROSITE" id="PS50112">
    <property type="entry name" value="PAS"/>
    <property type="match status" value="1"/>
</dbReference>
<dbReference type="InterPro" id="IPR013655">
    <property type="entry name" value="PAS_fold_3"/>
</dbReference>
<evidence type="ECO:0000256" key="10">
    <source>
        <dbReference type="ARBA" id="ARBA00022777"/>
    </source>
</evidence>
<evidence type="ECO:0000313" key="16">
    <source>
        <dbReference type="Proteomes" id="UP000611708"/>
    </source>
</evidence>
<dbReference type="SUPFAM" id="SSF55785">
    <property type="entry name" value="PYP-like sensor domain (PAS domain)"/>
    <property type="match status" value="2"/>
</dbReference>
<keyword evidence="16" id="KW-1185">Reference proteome</keyword>
<evidence type="ECO:0000256" key="6">
    <source>
        <dbReference type="ARBA" id="ARBA00022643"/>
    </source>
</evidence>
<dbReference type="EC" id="2.7.13.3" evidence="2"/>
<feature type="domain" description="PAC" evidence="14">
    <location>
        <begin position="254"/>
        <end position="306"/>
    </location>
</feature>
<feature type="domain" description="PAS" evidence="13">
    <location>
        <begin position="55"/>
        <end position="125"/>
    </location>
</feature>
<dbReference type="SMART" id="SM00091">
    <property type="entry name" value="PAS"/>
    <property type="match status" value="2"/>
</dbReference>
<evidence type="ECO:0000256" key="9">
    <source>
        <dbReference type="ARBA" id="ARBA00022741"/>
    </source>
</evidence>
<protein>
    <recommendedName>
        <fullName evidence="3">Blue-light-activated histidine kinase</fullName>
        <ecNumber evidence="2">2.7.13.3</ecNumber>
    </recommendedName>
</protein>
<accession>A0ABS0HP37</accession>
<keyword evidence="10" id="KW-0418">Kinase</keyword>
<dbReference type="Pfam" id="PF07536">
    <property type="entry name" value="HWE_HK"/>
    <property type="match status" value="1"/>
</dbReference>
<evidence type="ECO:0000259" key="13">
    <source>
        <dbReference type="PROSITE" id="PS50112"/>
    </source>
</evidence>
<dbReference type="Proteomes" id="UP000611708">
    <property type="component" value="Unassembled WGS sequence"/>
</dbReference>
<sequence length="504" mass="56316">MIMFHIMNMPNPALTASIDLEKLTNDLVASISASPRGALNDALQQALARTVEAKVNAQLAVVLEGIGDAFYSLDAHWRFSYINRAAETYFGLPRQAMLHKVIWDVFPESEGTDLRGRYEGVFLSGHPLSFEGEAVGRPGRHLEFHVFPYNGGIGVSFRDWTERRRAEEELRASEARLSALANNAPACMFYQTSHSADYHERKVLYVSKTCEILTGVPVEKAQSNPDLLYSLVLPHHRERMLARRLESLRTLTECQEEVEMQHARTGETRWHRIITTPRRLENGGIVWDGIQIDITDHKRSEEHLRLLLNELNHRVKNTLATVQSLASQSFRVRGASEARDLPALYAAFEARLFALARGHDILTRENWEGAGLVELVAQAFDPYRDPSDDGSRIRLEGQDLRVTPSMALSLSMAMHELCTNAAKYGALGAAEGQVLVSWSTVEAAPGPRLVMNWEEYGGPPVSPPSRKGFGSRLIQDGLARELNGEVRLIYRPEGVVCTIDVPLS</sequence>
<keyword evidence="7" id="KW-0808">Transferase</keyword>
<dbReference type="InterPro" id="IPR000700">
    <property type="entry name" value="PAS-assoc_C"/>
</dbReference>
<name>A0ABS0HP37_9HYPH</name>
<dbReference type="PANTHER" id="PTHR41523">
    <property type="entry name" value="TWO-COMPONENT SYSTEM SENSOR PROTEIN"/>
    <property type="match status" value="1"/>
</dbReference>
<dbReference type="Gene3D" id="3.30.450.20">
    <property type="entry name" value="PAS domain"/>
    <property type="match status" value="2"/>
</dbReference>
<keyword evidence="6" id="KW-0288">FMN</keyword>
<proteinExistence type="predicted"/>
<evidence type="ECO:0000256" key="11">
    <source>
        <dbReference type="ARBA" id="ARBA00022840"/>
    </source>
</evidence>
<evidence type="ECO:0000256" key="3">
    <source>
        <dbReference type="ARBA" id="ARBA00021740"/>
    </source>
</evidence>
<dbReference type="SMART" id="SM00911">
    <property type="entry name" value="HWE_HK"/>
    <property type="match status" value="1"/>
</dbReference>
<dbReference type="Pfam" id="PF08447">
    <property type="entry name" value="PAS_3"/>
    <property type="match status" value="1"/>
</dbReference>
<evidence type="ECO:0000256" key="2">
    <source>
        <dbReference type="ARBA" id="ARBA00012438"/>
    </source>
</evidence>
<evidence type="ECO:0000256" key="12">
    <source>
        <dbReference type="ARBA" id="ARBA00023026"/>
    </source>
</evidence>
<evidence type="ECO:0000259" key="14">
    <source>
        <dbReference type="PROSITE" id="PS50113"/>
    </source>
</evidence>
<dbReference type="NCBIfam" id="TIGR00229">
    <property type="entry name" value="sensory_box"/>
    <property type="match status" value="2"/>
</dbReference>
<reference evidence="15 16" key="1">
    <citation type="submission" date="2020-11" db="EMBL/GenBank/DDBJ databases">
        <authorList>
            <person name="Kim M.K."/>
        </authorList>
    </citation>
    <scope>NUCLEOTIDE SEQUENCE [LARGE SCALE GENOMIC DNA]</scope>
    <source>
        <strain evidence="15 16">BT290</strain>
    </source>
</reference>
<dbReference type="InterPro" id="IPR036890">
    <property type="entry name" value="HATPase_C_sf"/>
</dbReference>
<keyword evidence="4" id="KW-0597">Phosphoprotein</keyword>
<keyword evidence="12" id="KW-0843">Virulence</keyword>
<gene>
    <name evidence="15" type="ORF">I2H36_04300</name>
</gene>
<keyword evidence="9" id="KW-0547">Nucleotide-binding</keyword>
<dbReference type="InterPro" id="IPR035965">
    <property type="entry name" value="PAS-like_dom_sf"/>
</dbReference>
<dbReference type="CDD" id="cd00130">
    <property type="entry name" value="PAS"/>
    <property type="match status" value="2"/>
</dbReference>
<dbReference type="PANTHER" id="PTHR41523:SF7">
    <property type="entry name" value="HISTIDINE KINASE"/>
    <property type="match status" value="1"/>
</dbReference>
<evidence type="ECO:0000256" key="1">
    <source>
        <dbReference type="ARBA" id="ARBA00000085"/>
    </source>
</evidence>